<evidence type="ECO:0000256" key="5">
    <source>
        <dbReference type="ARBA" id="ARBA00022741"/>
    </source>
</evidence>
<dbReference type="EMBL" id="AEVN01000015">
    <property type="protein sequence ID" value="EFY05539.1"/>
    <property type="molecule type" value="Genomic_DNA"/>
</dbReference>
<proteinExistence type="inferred from homology"/>
<dbReference type="FunFam" id="1.10.287.380:FF:000001">
    <property type="entry name" value="Valine--tRNA ligase"/>
    <property type="match status" value="1"/>
</dbReference>
<comment type="domain">
    <text evidence="12">The C-terminal coiled-coil domain is crucial for aminoacylation activity.</text>
</comment>
<organism evidence="16 17">
    <name type="scientific">Phascolarctobacterium succinatutens YIT 12067</name>
    <dbReference type="NCBI Taxonomy" id="626939"/>
    <lineage>
        <taxon>Bacteria</taxon>
        <taxon>Bacillati</taxon>
        <taxon>Bacillota</taxon>
        <taxon>Negativicutes</taxon>
        <taxon>Acidaminococcales</taxon>
        <taxon>Acidaminococcaceae</taxon>
        <taxon>Phascolarctobacterium</taxon>
    </lineage>
</organism>
<dbReference type="InterPro" id="IPR001412">
    <property type="entry name" value="aa-tRNA-synth_I_CS"/>
</dbReference>
<dbReference type="GO" id="GO:0005829">
    <property type="term" value="C:cytosol"/>
    <property type="evidence" value="ECO:0007669"/>
    <property type="project" value="TreeGrafter"/>
</dbReference>
<evidence type="ECO:0000313" key="17">
    <source>
        <dbReference type="Proteomes" id="UP000004923"/>
    </source>
</evidence>
<feature type="binding site" evidence="12">
    <location>
        <position position="559"/>
    </location>
    <ligand>
        <name>ATP</name>
        <dbReference type="ChEBI" id="CHEBI:30616"/>
    </ligand>
</feature>
<keyword evidence="6 12" id="KW-0067">ATP-binding</keyword>
<reference evidence="16 17" key="1">
    <citation type="submission" date="2011-01" db="EMBL/GenBank/DDBJ databases">
        <authorList>
            <person name="Weinstock G."/>
            <person name="Sodergren E."/>
            <person name="Clifton S."/>
            <person name="Fulton L."/>
            <person name="Fulton B."/>
            <person name="Courtney L."/>
            <person name="Fronick C."/>
            <person name="Harrison M."/>
            <person name="Strong C."/>
            <person name="Farmer C."/>
            <person name="Delahaunty K."/>
            <person name="Markovic C."/>
            <person name="Hall O."/>
            <person name="Minx P."/>
            <person name="Tomlinson C."/>
            <person name="Mitreva M."/>
            <person name="Hou S."/>
            <person name="Chen J."/>
            <person name="Wollam A."/>
            <person name="Pepin K.H."/>
            <person name="Johnson M."/>
            <person name="Bhonagiri V."/>
            <person name="Zhang X."/>
            <person name="Suruliraj S."/>
            <person name="Warren W."/>
            <person name="Chinwalla A."/>
            <person name="Mardis E.R."/>
            <person name="Wilson R.K."/>
        </authorList>
    </citation>
    <scope>NUCLEOTIDE SEQUENCE [LARGE SCALE GENOMIC DNA]</scope>
    <source>
        <strain evidence="16 17">YIT 12067</strain>
    </source>
</reference>
<comment type="caution">
    <text evidence="16">The sequence shown here is derived from an EMBL/GenBank/DDBJ whole genome shotgun (WGS) entry which is preliminary data.</text>
</comment>
<dbReference type="PRINTS" id="PR00986">
    <property type="entry name" value="TRNASYNTHVAL"/>
</dbReference>
<sequence length="911" mass="103775">MRKIGGTTIIRPVRKGQGLFILRRNFFMCEEHNIPKVYDPASVEKKWYKFWEEHRYFHAEVEEGKDAFSIVIPPPNITGQLHMGHALDNTLQDILIRWHRMMGHNTLWMPGYDHAGLATQIKVEEVIKKEEGKTRYDLGREEFLKRVWEWKEQYGDRIINQLKHLGVSCDWERKRFTMDEGCSKAVREVFCTLFEKGLIYKGTRITNWCVNCNTALSDIEVEHKDDPGHLWYINYPVVEEEGRSLMIATTRPETLPGDTAVAVNPEDPRYGDLVGKTLRLPTTDRIIPIIADSYVDTKFGTGAVKITPSHDPNDYEMGIRHNLPSIVVIGMDGIMTKEAGKYEGMTREECRKAIVADLKADGYLVKVEEHSHAVGHCQRCGHAVESQVSTQWFVKMEPLVKAAVDCVEDGRTQFVPERFTKTYTGWMDNIRDWCISRQIWWGHRIPVWYCDDCGEMSASRTDLTVCPKCGSAHIHQDEDALDTWFSSALWPFSTMGWPDKTPLLKQFYPTSVLVTGYDIIFFWVARMLIMGMEFMHEIPFDKVFIHGLVRDSQGRKMSKSLGNGIDPLEVIDQYGADTLRFMLITGNTPGNDMRFYWERVEATRNFANKIWNASRFALMNMEGYDANAKLAPYTLADKWILSRLQHTAKSVTEMLEKFELGEAGRMIYDFIWGEVCDWYIELAKPRLYNKENAEERATAQHVLATVLTSAMQLLHPYMPFITEEIYQCLPHEAESIMISKWPEADEALMDDEAERLMGAIMESIKAIRNMRAEVNVPPGKKVPATMLVAADLKDGIEANADYIHLMGAISELTVLADNAAKPGNAMAAVVAGIEVYLPLAGLIDVEKENARLNKELAAIDKELSRVEGKLGNAGFLAKAPEAVIEKEKAKAEELNGKKAAINERLEYLKTL</sequence>
<keyword evidence="8 12" id="KW-0175">Coiled coil</keyword>
<comment type="catalytic activity">
    <reaction evidence="10 12">
        <text>tRNA(Val) + L-valine + ATP = L-valyl-tRNA(Val) + AMP + diphosphate</text>
        <dbReference type="Rhea" id="RHEA:10704"/>
        <dbReference type="Rhea" id="RHEA-COMP:9672"/>
        <dbReference type="Rhea" id="RHEA-COMP:9708"/>
        <dbReference type="ChEBI" id="CHEBI:30616"/>
        <dbReference type="ChEBI" id="CHEBI:33019"/>
        <dbReference type="ChEBI" id="CHEBI:57762"/>
        <dbReference type="ChEBI" id="CHEBI:78442"/>
        <dbReference type="ChEBI" id="CHEBI:78537"/>
        <dbReference type="ChEBI" id="CHEBI:456215"/>
        <dbReference type="EC" id="6.1.1.9"/>
    </reaction>
</comment>
<keyword evidence="4 12" id="KW-0436">Ligase</keyword>
<keyword evidence="7 12" id="KW-0648">Protein biosynthesis</keyword>
<dbReference type="InterPro" id="IPR002303">
    <property type="entry name" value="Valyl-tRNA_ligase"/>
</dbReference>
<evidence type="ECO:0000256" key="12">
    <source>
        <dbReference type="HAMAP-Rule" id="MF_02004"/>
    </source>
</evidence>
<dbReference type="SUPFAM" id="SSF52374">
    <property type="entry name" value="Nucleotidylyl transferase"/>
    <property type="match status" value="1"/>
</dbReference>
<evidence type="ECO:0000256" key="9">
    <source>
        <dbReference type="ARBA" id="ARBA00023146"/>
    </source>
</evidence>
<dbReference type="InterPro" id="IPR033705">
    <property type="entry name" value="Anticodon_Ia_Val"/>
</dbReference>
<dbReference type="Proteomes" id="UP000004923">
    <property type="component" value="Unassembled WGS sequence"/>
</dbReference>
<dbReference type="PANTHER" id="PTHR11946:SF93">
    <property type="entry name" value="VALINE--TRNA LIGASE, CHLOROPLASTIC_MITOCHONDRIAL 2"/>
    <property type="match status" value="1"/>
</dbReference>
<keyword evidence="9 12" id="KW-0030">Aminoacyl-tRNA synthetase</keyword>
<dbReference type="GO" id="GO:0006438">
    <property type="term" value="P:valyl-tRNA aminoacylation"/>
    <property type="evidence" value="ECO:0007669"/>
    <property type="project" value="UniProtKB-UniRule"/>
</dbReference>
<comment type="domain">
    <text evidence="12">ValRS has two distinct active sites: one for aminoacylation and one for editing. The misactivated threonine is translocated from the active site to the editing site.</text>
</comment>
<keyword evidence="3 12" id="KW-0963">Cytoplasm</keyword>
<dbReference type="InterPro" id="IPR010978">
    <property type="entry name" value="tRNA-bd_arm"/>
</dbReference>
<dbReference type="Gene3D" id="1.10.730.10">
    <property type="entry name" value="Isoleucyl-tRNA Synthetase, Domain 1"/>
    <property type="match status" value="1"/>
</dbReference>
<evidence type="ECO:0000256" key="2">
    <source>
        <dbReference type="ARBA" id="ARBA00011245"/>
    </source>
</evidence>
<dbReference type="SUPFAM" id="SSF47323">
    <property type="entry name" value="Anticodon-binding domain of a subclass of class I aminoacyl-tRNA synthetases"/>
    <property type="match status" value="1"/>
</dbReference>
<dbReference type="Gene3D" id="1.10.287.380">
    <property type="entry name" value="Valyl-tRNA synthetase, C-terminal domain"/>
    <property type="match status" value="1"/>
</dbReference>
<dbReference type="NCBIfam" id="NF004349">
    <property type="entry name" value="PRK05729.1"/>
    <property type="match status" value="1"/>
</dbReference>
<evidence type="ECO:0000256" key="3">
    <source>
        <dbReference type="ARBA" id="ARBA00022490"/>
    </source>
</evidence>
<feature type="domain" description="Methionyl/Valyl/Leucyl/Isoleucyl-tRNA synthetase anticodon-binding" evidence="14">
    <location>
        <begin position="637"/>
        <end position="783"/>
    </location>
</feature>
<dbReference type="PROSITE" id="PS00178">
    <property type="entry name" value="AA_TRNA_LIGASE_I"/>
    <property type="match status" value="1"/>
</dbReference>
<keyword evidence="5 12" id="KW-0547">Nucleotide-binding</keyword>
<dbReference type="Gene3D" id="3.40.50.620">
    <property type="entry name" value="HUPs"/>
    <property type="match status" value="2"/>
</dbReference>
<evidence type="ECO:0000256" key="7">
    <source>
        <dbReference type="ARBA" id="ARBA00022917"/>
    </source>
</evidence>
<evidence type="ECO:0000256" key="8">
    <source>
        <dbReference type="ARBA" id="ARBA00023054"/>
    </source>
</evidence>
<dbReference type="GO" id="GO:0005524">
    <property type="term" value="F:ATP binding"/>
    <property type="evidence" value="ECO:0007669"/>
    <property type="project" value="UniProtKB-UniRule"/>
</dbReference>
<dbReference type="CDD" id="cd07962">
    <property type="entry name" value="Anticodon_Ia_Val"/>
    <property type="match status" value="1"/>
</dbReference>
<dbReference type="AlphaFoldDB" id="E8LC35"/>
<dbReference type="HOGENOM" id="CLU_001493_0_2_9"/>
<evidence type="ECO:0000259" key="15">
    <source>
        <dbReference type="Pfam" id="PF10458"/>
    </source>
</evidence>
<dbReference type="InterPro" id="IPR009080">
    <property type="entry name" value="tRNAsynth_Ia_anticodon-bd"/>
</dbReference>
<comment type="subcellular location">
    <subcellularLocation>
        <location evidence="1 12">Cytoplasm</location>
    </subcellularLocation>
</comment>
<dbReference type="InterPro" id="IPR019499">
    <property type="entry name" value="Val-tRNA_synth_tRNA-bd"/>
</dbReference>
<gene>
    <name evidence="12 16" type="primary">valS</name>
    <name evidence="16" type="ORF">HMPREF9443_00401</name>
</gene>
<dbReference type="InterPro" id="IPR002300">
    <property type="entry name" value="aa-tRNA-synth_Ia"/>
</dbReference>
<dbReference type="InterPro" id="IPR014729">
    <property type="entry name" value="Rossmann-like_a/b/a_fold"/>
</dbReference>
<dbReference type="eggNOG" id="COG0525">
    <property type="taxonomic scope" value="Bacteria"/>
</dbReference>
<dbReference type="SUPFAM" id="SSF50677">
    <property type="entry name" value="ValRS/IleRS/LeuRS editing domain"/>
    <property type="match status" value="1"/>
</dbReference>
<evidence type="ECO:0000256" key="10">
    <source>
        <dbReference type="ARBA" id="ARBA00047552"/>
    </source>
</evidence>
<name>E8LC35_9FIRM</name>
<evidence type="ECO:0000256" key="6">
    <source>
        <dbReference type="ARBA" id="ARBA00022840"/>
    </source>
</evidence>
<dbReference type="NCBIfam" id="TIGR00422">
    <property type="entry name" value="valS"/>
    <property type="match status" value="1"/>
</dbReference>
<evidence type="ECO:0000256" key="11">
    <source>
        <dbReference type="ARBA" id="ARBA00060830"/>
    </source>
</evidence>
<keyword evidence="17" id="KW-1185">Reference proteome</keyword>
<evidence type="ECO:0000259" key="14">
    <source>
        <dbReference type="Pfam" id="PF08264"/>
    </source>
</evidence>
<dbReference type="GO" id="GO:0004832">
    <property type="term" value="F:valine-tRNA ligase activity"/>
    <property type="evidence" value="ECO:0007669"/>
    <property type="project" value="UniProtKB-UniRule"/>
</dbReference>
<dbReference type="InterPro" id="IPR009008">
    <property type="entry name" value="Val/Leu/Ile-tRNA-synth_edit"/>
</dbReference>
<dbReference type="Pfam" id="PF08264">
    <property type="entry name" value="Anticodon_1"/>
    <property type="match status" value="1"/>
</dbReference>
<feature type="coiled-coil region" evidence="12">
    <location>
        <begin position="842"/>
        <end position="904"/>
    </location>
</feature>
<dbReference type="Pfam" id="PF00133">
    <property type="entry name" value="tRNA-synt_1"/>
    <property type="match status" value="1"/>
</dbReference>
<comment type="similarity">
    <text evidence="11 12">Belongs to the class-I aminoacyl-tRNA synthetase family. ValS type 1 subfamily.</text>
</comment>
<dbReference type="Pfam" id="PF10458">
    <property type="entry name" value="Val_tRNA-synt_C"/>
    <property type="match status" value="1"/>
</dbReference>
<protein>
    <recommendedName>
        <fullName evidence="12">Valine--tRNA ligase</fullName>
        <ecNumber evidence="12">6.1.1.9</ecNumber>
    </recommendedName>
    <alternativeName>
        <fullName evidence="12">Valyl-tRNA synthetase</fullName>
        <shortName evidence="12">ValRS</shortName>
    </alternativeName>
</protein>
<feature type="short sequence motif" description="'HIGH' region" evidence="12">
    <location>
        <begin position="75"/>
        <end position="85"/>
    </location>
</feature>
<dbReference type="PANTHER" id="PTHR11946">
    <property type="entry name" value="VALYL-TRNA SYNTHETASES"/>
    <property type="match status" value="1"/>
</dbReference>
<evidence type="ECO:0000259" key="13">
    <source>
        <dbReference type="Pfam" id="PF00133"/>
    </source>
</evidence>
<dbReference type="CDD" id="cd00817">
    <property type="entry name" value="ValRS_core"/>
    <property type="match status" value="1"/>
</dbReference>
<dbReference type="EC" id="6.1.1.9" evidence="12"/>
<accession>E8LC35</accession>
<feature type="domain" description="Aminoacyl-tRNA synthetase class Ia" evidence="13">
    <location>
        <begin position="46"/>
        <end position="594"/>
    </location>
</feature>
<dbReference type="FunFam" id="3.40.50.620:FF:000098">
    <property type="entry name" value="Valine--tRNA ligase"/>
    <property type="match status" value="1"/>
</dbReference>
<feature type="domain" description="Valyl-tRNA synthetase tRNA-binding arm" evidence="15">
    <location>
        <begin position="844"/>
        <end position="909"/>
    </location>
</feature>
<dbReference type="FunFam" id="3.40.50.620:FF:000032">
    <property type="entry name" value="Valine--tRNA ligase"/>
    <property type="match status" value="1"/>
</dbReference>
<comment type="function">
    <text evidence="12">Catalyzes the attachment of valine to tRNA(Val). As ValRS can inadvertently accommodate and process structurally similar amino acids such as threonine, to avoid such errors, it has a 'posttransfer' editing activity that hydrolyzes mischarged Thr-tRNA(Val) in a tRNA-dependent manner.</text>
</comment>
<dbReference type="FunFam" id="1.10.730.10:FF:000014">
    <property type="entry name" value="Valine--tRNA ligase"/>
    <property type="match status" value="1"/>
</dbReference>
<dbReference type="InterPro" id="IPR013155">
    <property type="entry name" value="M/V/L/I-tRNA-synth_anticd-bd"/>
</dbReference>
<dbReference type="GO" id="GO:0002161">
    <property type="term" value="F:aminoacyl-tRNA deacylase activity"/>
    <property type="evidence" value="ECO:0007669"/>
    <property type="project" value="InterPro"/>
</dbReference>
<evidence type="ECO:0000313" key="16">
    <source>
        <dbReference type="EMBL" id="EFY05539.1"/>
    </source>
</evidence>
<feature type="short sequence motif" description="'KMSKS' region" evidence="12">
    <location>
        <begin position="556"/>
        <end position="560"/>
    </location>
</feature>
<evidence type="ECO:0000256" key="4">
    <source>
        <dbReference type="ARBA" id="ARBA00022598"/>
    </source>
</evidence>
<dbReference type="InterPro" id="IPR037118">
    <property type="entry name" value="Val-tRNA_synth_C_sf"/>
</dbReference>
<dbReference type="HAMAP" id="MF_02004">
    <property type="entry name" value="Val_tRNA_synth_type1"/>
    <property type="match status" value="1"/>
</dbReference>
<dbReference type="SUPFAM" id="SSF46589">
    <property type="entry name" value="tRNA-binding arm"/>
    <property type="match status" value="1"/>
</dbReference>
<evidence type="ECO:0000256" key="1">
    <source>
        <dbReference type="ARBA" id="ARBA00004496"/>
    </source>
</evidence>
<comment type="subunit">
    <text evidence="2 12">Monomer.</text>
</comment>